<dbReference type="AlphaFoldDB" id="A0A0V0SH64"/>
<organism evidence="1 2">
    <name type="scientific">Trichinella nelsoni</name>
    <dbReference type="NCBI Taxonomy" id="6336"/>
    <lineage>
        <taxon>Eukaryota</taxon>
        <taxon>Metazoa</taxon>
        <taxon>Ecdysozoa</taxon>
        <taxon>Nematoda</taxon>
        <taxon>Enoplea</taxon>
        <taxon>Dorylaimia</taxon>
        <taxon>Trichinellida</taxon>
        <taxon>Trichinellidae</taxon>
        <taxon>Trichinella</taxon>
    </lineage>
</organism>
<gene>
    <name evidence="1" type="ORF">T07_3137</name>
</gene>
<keyword evidence="2" id="KW-1185">Reference proteome</keyword>
<dbReference type="EMBL" id="JYDL01000008">
    <property type="protein sequence ID" value="KRX26176.1"/>
    <property type="molecule type" value="Genomic_DNA"/>
</dbReference>
<dbReference type="OrthoDB" id="125347at2759"/>
<name>A0A0V0SH64_9BILA</name>
<evidence type="ECO:0000313" key="2">
    <source>
        <dbReference type="Proteomes" id="UP000054630"/>
    </source>
</evidence>
<protein>
    <submittedName>
        <fullName evidence="1">Uncharacterized protein</fullName>
    </submittedName>
</protein>
<accession>A0A0V0SH64</accession>
<dbReference type="Proteomes" id="UP000054630">
    <property type="component" value="Unassembled WGS sequence"/>
</dbReference>
<sequence>MSDEGTSHSEAYSCATVLFNWMQQQKEFSATQLIVMLNNMIDRVTSKGPITSHNKPNVYCSASN</sequence>
<evidence type="ECO:0000313" key="1">
    <source>
        <dbReference type="EMBL" id="KRX26176.1"/>
    </source>
</evidence>
<proteinExistence type="predicted"/>
<comment type="caution">
    <text evidence="1">The sequence shown here is derived from an EMBL/GenBank/DDBJ whole genome shotgun (WGS) entry which is preliminary data.</text>
</comment>
<reference evidence="1 2" key="1">
    <citation type="submission" date="2015-01" db="EMBL/GenBank/DDBJ databases">
        <title>Evolution of Trichinella species and genotypes.</title>
        <authorList>
            <person name="Korhonen P.K."/>
            <person name="Edoardo P."/>
            <person name="Giuseppe L.R."/>
            <person name="Gasser R.B."/>
        </authorList>
    </citation>
    <scope>NUCLEOTIDE SEQUENCE [LARGE SCALE GENOMIC DNA]</scope>
    <source>
        <strain evidence="1">ISS37</strain>
    </source>
</reference>